<dbReference type="InterPro" id="IPR041457">
    <property type="entry name" value="CxC2_KDZ-assoc"/>
</dbReference>
<gene>
    <name evidence="3" type="ORF">BOTBODRAFT_122303</name>
</gene>
<accession>A0A067LR94</accession>
<evidence type="ECO:0000313" key="4">
    <source>
        <dbReference type="Proteomes" id="UP000027195"/>
    </source>
</evidence>
<dbReference type="InParanoid" id="A0A067LR94"/>
<protein>
    <recommendedName>
        <fullName evidence="2">CxC2-like cysteine cluster KDZ transposase-associated domain-containing protein</fullName>
    </recommendedName>
</protein>
<dbReference type="Proteomes" id="UP000027195">
    <property type="component" value="Unassembled WGS sequence"/>
</dbReference>
<dbReference type="AlphaFoldDB" id="A0A067LR94"/>
<dbReference type="PANTHER" id="PTHR33096:SF1">
    <property type="entry name" value="CXC1-LIKE CYSTEINE CLUSTER ASSOCIATED WITH KDZ TRANSPOSASES DOMAIN-CONTAINING PROTEIN"/>
    <property type="match status" value="1"/>
</dbReference>
<proteinExistence type="predicted"/>
<dbReference type="InterPro" id="IPR040521">
    <property type="entry name" value="KDZ"/>
</dbReference>
<sequence length="546" mass="62209">MLANELLRLEGSSLLGAPCSYCAEEPGLFRCLECHPERLSCKTCVLASHAALPFHRVEKWENKHFTALPLVDIEAVYHLGHDNTRCPHWKAPDPPAPPTCTPNPDAPPDDRPKKRPRHPQTSAADGHIVRIAHTNGFHHVRIGYCRCPNAPDHATQLLRARIFPGTLSKPRTAYTIALLSYFLTSTWESNLTAYDYAKILCRLTHSYCPEDIKSGYDNFRVVLRVWRDLQFRMRCGAFFDIPARLPPPYTNTMAVLCPGCPHPGINYDPAVKHRKIHCDTLTLAGDGNFRAVQKDKISDPADVHLRPGAAYFREDKAYHEYLATVGDEHEVPHLQPSTCTGLKAGDVLREGRYKNTKVSGVFSVICARHGFFRPDATVDLQKGERYSHTDYALAGALAGTQSIRRIVFIYDINCQYIRHVHERFKERFPHLTHIEFIEWLIPKMHLVGHKEDCQYLYSLNFTPGSGRVDGEQTERNWCGLNGAATSTREMNSAHRHEVMEDKQNEMNFKKMINLRTLCDIQRLAILLTQISCLCQRRPFKGRWVLL</sequence>
<evidence type="ECO:0000313" key="3">
    <source>
        <dbReference type="EMBL" id="KDQ05738.1"/>
    </source>
</evidence>
<keyword evidence="4" id="KW-1185">Reference proteome</keyword>
<feature type="region of interest" description="Disordered" evidence="1">
    <location>
        <begin position="88"/>
        <end position="125"/>
    </location>
</feature>
<dbReference type="HOGENOM" id="CLU_003703_12_2_1"/>
<dbReference type="OrthoDB" id="3192989at2759"/>
<name>A0A067LR94_BOTB1</name>
<evidence type="ECO:0000259" key="2">
    <source>
        <dbReference type="Pfam" id="PF18803"/>
    </source>
</evidence>
<dbReference type="Pfam" id="PF18803">
    <property type="entry name" value="CxC2"/>
    <property type="match status" value="1"/>
</dbReference>
<dbReference type="EMBL" id="KL198195">
    <property type="protein sequence ID" value="KDQ05738.1"/>
    <property type="molecule type" value="Genomic_DNA"/>
</dbReference>
<dbReference type="PANTHER" id="PTHR33096">
    <property type="entry name" value="CXC2 DOMAIN-CONTAINING PROTEIN"/>
    <property type="match status" value="1"/>
</dbReference>
<dbReference type="Pfam" id="PF18758">
    <property type="entry name" value="KDZ"/>
    <property type="match status" value="1"/>
</dbReference>
<organism evidence="3 4">
    <name type="scientific">Botryobasidium botryosum (strain FD-172 SS1)</name>
    <dbReference type="NCBI Taxonomy" id="930990"/>
    <lineage>
        <taxon>Eukaryota</taxon>
        <taxon>Fungi</taxon>
        <taxon>Dikarya</taxon>
        <taxon>Basidiomycota</taxon>
        <taxon>Agaricomycotina</taxon>
        <taxon>Agaricomycetes</taxon>
        <taxon>Cantharellales</taxon>
        <taxon>Botryobasidiaceae</taxon>
        <taxon>Botryobasidium</taxon>
    </lineage>
</organism>
<reference evidence="4" key="1">
    <citation type="journal article" date="2014" name="Proc. Natl. Acad. Sci. U.S.A.">
        <title>Extensive sampling of basidiomycete genomes demonstrates inadequacy of the white-rot/brown-rot paradigm for wood decay fungi.</title>
        <authorList>
            <person name="Riley R."/>
            <person name="Salamov A.A."/>
            <person name="Brown D.W."/>
            <person name="Nagy L.G."/>
            <person name="Floudas D."/>
            <person name="Held B.W."/>
            <person name="Levasseur A."/>
            <person name="Lombard V."/>
            <person name="Morin E."/>
            <person name="Otillar R."/>
            <person name="Lindquist E.A."/>
            <person name="Sun H."/>
            <person name="LaButti K.M."/>
            <person name="Schmutz J."/>
            <person name="Jabbour D."/>
            <person name="Luo H."/>
            <person name="Baker S.E."/>
            <person name="Pisabarro A.G."/>
            <person name="Walton J.D."/>
            <person name="Blanchette R.A."/>
            <person name="Henrissat B."/>
            <person name="Martin F."/>
            <person name="Cullen D."/>
            <person name="Hibbett D.S."/>
            <person name="Grigoriev I.V."/>
        </authorList>
    </citation>
    <scope>NUCLEOTIDE SEQUENCE [LARGE SCALE GENOMIC DNA]</scope>
    <source>
        <strain evidence="4">FD-172 SS1</strain>
    </source>
</reference>
<feature type="compositionally biased region" description="Pro residues" evidence="1">
    <location>
        <begin position="92"/>
        <end position="106"/>
    </location>
</feature>
<feature type="domain" description="CxC2-like cysteine cluster KDZ transposase-associated" evidence="2">
    <location>
        <begin position="127"/>
        <end position="205"/>
    </location>
</feature>
<evidence type="ECO:0000256" key="1">
    <source>
        <dbReference type="SAM" id="MobiDB-lite"/>
    </source>
</evidence>